<keyword evidence="3" id="KW-1185">Reference proteome</keyword>
<dbReference type="EMBL" id="RZNH01000014">
    <property type="protein sequence ID" value="NOU60175.1"/>
    <property type="molecule type" value="Genomic_DNA"/>
</dbReference>
<dbReference type="Proteomes" id="UP000732105">
    <property type="component" value="Unassembled WGS sequence"/>
</dbReference>
<dbReference type="RefSeq" id="WP_171595457.1">
    <property type="nucleotide sequence ID" value="NZ_RZNH01000014.1"/>
</dbReference>
<dbReference type="PROSITE" id="PS51186">
    <property type="entry name" value="GNAT"/>
    <property type="match status" value="1"/>
</dbReference>
<feature type="domain" description="N-acetyltransferase" evidence="1">
    <location>
        <begin position="13"/>
        <end position="173"/>
    </location>
</feature>
<proteinExistence type="predicted"/>
<organism evidence="2 3">
    <name type="scientific">Marinifilum caeruleilacunae</name>
    <dbReference type="NCBI Taxonomy" id="2499076"/>
    <lineage>
        <taxon>Bacteria</taxon>
        <taxon>Pseudomonadati</taxon>
        <taxon>Bacteroidota</taxon>
        <taxon>Bacteroidia</taxon>
        <taxon>Marinilabiliales</taxon>
        <taxon>Marinifilaceae</taxon>
    </lineage>
</organism>
<dbReference type="Pfam" id="PF13302">
    <property type="entry name" value="Acetyltransf_3"/>
    <property type="match status" value="1"/>
</dbReference>
<gene>
    <name evidence="2" type="ORF">ELS83_10085</name>
</gene>
<sequence length="178" mass="20871">MSNSIPTFETNRLIIREMKSKDVDIIYSFNSSESCLKYIVREVFRSKIEAIDKLNFFLDGHKKETAYWWVFTLKDTCEDIGYGGLFDISDEHSRAEIGYGILQKHWNKGYMSEIIDEILEFGKSSLSLHKIYAYILDGNHASIKLLENRGFEKEAHLKEHSYTNGKYWDETIYSLINK</sequence>
<dbReference type="InterPro" id="IPR051531">
    <property type="entry name" value="N-acetyltransferase"/>
</dbReference>
<dbReference type="PANTHER" id="PTHR43792">
    <property type="entry name" value="GNAT FAMILY, PUTATIVE (AFU_ORTHOLOGUE AFUA_3G00765)-RELATED-RELATED"/>
    <property type="match status" value="1"/>
</dbReference>
<dbReference type="InterPro" id="IPR000182">
    <property type="entry name" value="GNAT_dom"/>
</dbReference>
<evidence type="ECO:0000313" key="3">
    <source>
        <dbReference type="Proteomes" id="UP000732105"/>
    </source>
</evidence>
<comment type="caution">
    <text evidence="2">The sequence shown here is derived from an EMBL/GenBank/DDBJ whole genome shotgun (WGS) entry which is preliminary data.</text>
</comment>
<name>A0ABX1WVM5_9BACT</name>
<dbReference type="InterPro" id="IPR016181">
    <property type="entry name" value="Acyl_CoA_acyltransferase"/>
</dbReference>
<accession>A0ABX1WVM5</accession>
<protein>
    <submittedName>
        <fullName evidence="2">N-acetyltransferase</fullName>
    </submittedName>
</protein>
<evidence type="ECO:0000259" key="1">
    <source>
        <dbReference type="PROSITE" id="PS51186"/>
    </source>
</evidence>
<evidence type="ECO:0000313" key="2">
    <source>
        <dbReference type="EMBL" id="NOU60175.1"/>
    </source>
</evidence>
<dbReference type="Gene3D" id="3.40.630.30">
    <property type="match status" value="1"/>
</dbReference>
<reference evidence="2 3" key="1">
    <citation type="submission" date="2018-12" db="EMBL/GenBank/DDBJ databases">
        <title>Marinifilum JC070 sp. nov., a marine bacterium isolated from Yongle Blue Hole in the South China Sea.</title>
        <authorList>
            <person name="Fu T."/>
        </authorList>
    </citation>
    <scope>NUCLEOTIDE SEQUENCE [LARGE SCALE GENOMIC DNA]</scope>
    <source>
        <strain evidence="2 3">JC070</strain>
    </source>
</reference>
<dbReference type="PANTHER" id="PTHR43792:SF9">
    <property type="entry name" value="RIBOSOMAL-PROTEIN-ALANINE ACETYLTRANSFERASE"/>
    <property type="match status" value="1"/>
</dbReference>
<dbReference type="SUPFAM" id="SSF55729">
    <property type="entry name" value="Acyl-CoA N-acyltransferases (Nat)"/>
    <property type="match status" value="1"/>
</dbReference>